<dbReference type="InterPro" id="IPR039205">
    <property type="entry name" value="NDUFA11"/>
</dbReference>
<dbReference type="Proteomes" id="UP001295444">
    <property type="component" value="Chromosome 05"/>
</dbReference>
<keyword evidence="4" id="KW-0812">Transmembrane</keyword>
<keyword evidence="7" id="KW-0496">Mitochondrion</keyword>
<accession>A0AAD1S3S3</accession>
<name>A0AAD1S3S3_PELCU</name>
<comment type="subcellular location">
    <subcellularLocation>
        <location evidence="1">Mitochondrion inner membrane</location>
        <topology evidence="1">Multi-pass membrane protein</topology>
        <orientation evidence="1">Matrix side</orientation>
    </subcellularLocation>
</comment>
<keyword evidence="8" id="KW-0472">Membrane</keyword>
<evidence type="ECO:0000256" key="6">
    <source>
        <dbReference type="ARBA" id="ARBA00022989"/>
    </source>
</evidence>
<proteinExistence type="inferred from homology"/>
<dbReference type="AlphaFoldDB" id="A0AAD1S3S3"/>
<dbReference type="GO" id="GO:0005743">
    <property type="term" value="C:mitochondrial inner membrane"/>
    <property type="evidence" value="ECO:0007669"/>
    <property type="project" value="UniProtKB-SubCell"/>
</dbReference>
<dbReference type="GO" id="GO:0045271">
    <property type="term" value="C:respiratory chain complex I"/>
    <property type="evidence" value="ECO:0007669"/>
    <property type="project" value="InterPro"/>
</dbReference>
<evidence type="ECO:0000313" key="11">
    <source>
        <dbReference type="EMBL" id="CAH2292204.1"/>
    </source>
</evidence>
<keyword evidence="6" id="KW-1133">Transmembrane helix</keyword>
<dbReference type="Pfam" id="PF02466">
    <property type="entry name" value="Tim17"/>
    <property type="match status" value="1"/>
</dbReference>
<evidence type="ECO:0000256" key="2">
    <source>
        <dbReference type="ARBA" id="ARBA00008699"/>
    </source>
</evidence>
<evidence type="ECO:0000256" key="5">
    <source>
        <dbReference type="ARBA" id="ARBA00022792"/>
    </source>
</evidence>
<evidence type="ECO:0000256" key="1">
    <source>
        <dbReference type="ARBA" id="ARBA00004292"/>
    </source>
</evidence>
<evidence type="ECO:0000256" key="9">
    <source>
        <dbReference type="ARBA" id="ARBA00030608"/>
    </source>
</evidence>
<dbReference type="EMBL" id="OW240916">
    <property type="protein sequence ID" value="CAH2292204.1"/>
    <property type="molecule type" value="Genomic_DNA"/>
</dbReference>
<comment type="similarity">
    <text evidence="2">Belongs to the complex I NDUFA11 subunit family.</text>
</comment>
<keyword evidence="12" id="KW-1185">Reference proteome</keyword>
<evidence type="ECO:0000256" key="10">
    <source>
        <dbReference type="ARBA" id="ARBA00031497"/>
    </source>
</evidence>
<dbReference type="PANTHER" id="PTHR21382">
    <property type="entry name" value="NADH-UBIQUINONE OXIDOREDUCTASE SUBUNIT"/>
    <property type="match status" value="1"/>
</dbReference>
<evidence type="ECO:0000256" key="8">
    <source>
        <dbReference type="ARBA" id="ARBA00023136"/>
    </source>
</evidence>
<dbReference type="PANTHER" id="PTHR21382:SF1">
    <property type="entry name" value="NADH DEHYDROGENASE [UBIQUINONE] 1 ALPHA SUBCOMPLEX SUBUNIT 11"/>
    <property type="match status" value="1"/>
</dbReference>
<evidence type="ECO:0000313" key="12">
    <source>
        <dbReference type="Proteomes" id="UP001295444"/>
    </source>
</evidence>
<reference evidence="11" key="1">
    <citation type="submission" date="2022-03" db="EMBL/GenBank/DDBJ databases">
        <authorList>
            <person name="Alioto T."/>
            <person name="Alioto T."/>
            <person name="Gomez Garrido J."/>
        </authorList>
    </citation>
    <scope>NUCLEOTIDE SEQUENCE</scope>
</reference>
<organism evidence="11 12">
    <name type="scientific">Pelobates cultripes</name>
    <name type="common">Western spadefoot toad</name>
    <dbReference type="NCBI Taxonomy" id="61616"/>
    <lineage>
        <taxon>Eukaryota</taxon>
        <taxon>Metazoa</taxon>
        <taxon>Chordata</taxon>
        <taxon>Craniata</taxon>
        <taxon>Vertebrata</taxon>
        <taxon>Euteleostomi</taxon>
        <taxon>Amphibia</taxon>
        <taxon>Batrachia</taxon>
        <taxon>Anura</taxon>
        <taxon>Pelobatoidea</taxon>
        <taxon>Pelobatidae</taxon>
        <taxon>Pelobates</taxon>
    </lineage>
</organism>
<evidence type="ECO:0000256" key="3">
    <source>
        <dbReference type="ARBA" id="ARBA00018191"/>
    </source>
</evidence>
<evidence type="ECO:0000256" key="4">
    <source>
        <dbReference type="ARBA" id="ARBA00022692"/>
    </source>
</evidence>
<evidence type="ECO:0000256" key="7">
    <source>
        <dbReference type="ARBA" id="ARBA00023128"/>
    </source>
</evidence>
<dbReference type="GO" id="GO:0006120">
    <property type="term" value="P:mitochondrial electron transport, NADH to ubiquinone"/>
    <property type="evidence" value="ECO:0007669"/>
    <property type="project" value="InterPro"/>
</dbReference>
<protein>
    <recommendedName>
        <fullName evidence="3">NADH dehydrogenase [ubiquinone] 1 alpha subcomplex subunit 11</fullName>
    </recommendedName>
    <alternativeName>
        <fullName evidence="9">Complex I-B14.7</fullName>
    </alternativeName>
    <alternativeName>
        <fullName evidence="10">NADH-ubiquinone oxidoreductase subunit B14.7</fullName>
    </alternativeName>
</protein>
<keyword evidence="5" id="KW-0999">Mitochondrion inner membrane</keyword>
<gene>
    <name evidence="11" type="ORF">PECUL_23A028567</name>
</gene>
<sequence>MAPARHMRSRSQPKRRASVVIREETLSLVSAGRWGLIGSAYHIVAFQPNTALQGVQRATMGTLTMASLGAIFGITTCLSAQIRNKPEDPLNYFVGGCASGIFLGVKTHNYMTGTTACLALGTIAAIAKIGKKEGWVFLPSEPKL</sequence>